<feature type="region of interest" description="Disordered" evidence="1">
    <location>
        <begin position="16"/>
        <end position="67"/>
    </location>
</feature>
<sequence>MVTWLAPALLGRRQRPLTSTDLNRPQLAISPAARRPPPIAGPRPAPPDPSHRPNSHTIPRTQPCPVPARALRPAHAAHGAHWAFPRFAIPMFSRSAFDRHRSRYFPFAAHVSPQPSDPRTRVPRTEPALIVRHHSTHPARPVRPRLIFPPASTCAPPPISSTYSEADTDRGSALRSQLATSLCRVSNSRAGQHSTDFHLTALLRTPTVNQNRVEPRTR</sequence>
<organism evidence="2 3">
    <name type="scientific">Heterobasidion irregulare (strain TC 32-1)</name>
    <dbReference type="NCBI Taxonomy" id="747525"/>
    <lineage>
        <taxon>Eukaryota</taxon>
        <taxon>Fungi</taxon>
        <taxon>Dikarya</taxon>
        <taxon>Basidiomycota</taxon>
        <taxon>Agaricomycotina</taxon>
        <taxon>Agaricomycetes</taxon>
        <taxon>Russulales</taxon>
        <taxon>Bondarzewiaceae</taxon>
        <taxon>Heterobasidion</taxon>
        <taxon>Heterobasidion annosum species complex</taxon>
    </lineage>
</organism>
<keyword evidence="3" id="KW-1185">Reference proteome</keyword>
<dbReference type="RefSeq" id="XP_009546239.1">
    <property type="nucleotide sequence ID" value="XM_009547944.1"/>
</dbReference>
<name>W4K723_HETIT</name>
<dbReference type="GeneID" id="20666038"/>
<proteinExistence type="predicted"/>
<evidence type="ECO:0000313" key="3">
    <source>
        <dbReference type="Proteomes" id="UP000030671"/>
    </source>
</evidence>
<evidence type="ECO:0000313" key="2">
    <source>
        <dbReference type="EMBL" id="ETW81608.1"/>
    </source>
</evidence>
<dbReference type="KEGG" id="hir:HETIRDRAFT_104926"/>
<gene>
    <name evidence="2" type="ORF">HETIRDRAFT_104926</name>
</gene>
<dbReference type="Proteomes" id="UP000030671">
    <property type="component" value="Unassembled WGS sequence"/>
</dbReference>
<dbReference type="HOGENOM" id="CLU_1267037_0_0_1"/>
<dbReference type="AlphaFoldDB" id="W4K723"/>
<feature type="compositionally biased region" description="Pro residues" evidence="1">
    <location>
        <begin position="34"/>
        <end position="48"/>
    </location>
</feature>
<dbReference type="EMBL" id="KI925458">
    <property type="protein sequence ID" value="ETW81608.1"/>
    <property type="molecule type" value="Genomic_DNA"/>
</dbReference>
<evidence type="ECO:0000256" key="1">
    <source>
        <dbReference type="SAM" id="MobiDB-lite"/>
    </source>
</evidence>
<dbReference type="InParanoid" id="W4K723"/>
<protein>
    <submittedName>
        <fullName evidence="2">Uncharacterized protein</fullName>
    </submittedName>
</protein>
<accession>W4K723</accession>
<reference evidence="2 3" key="1">
    <citation type="journal article" date="2012" name="New Phytol.">
        <title>Insight into trade-off between wood decay and parasitism from the genome of a fungal forest pathogen.</title>
        <authorList>
            <person name="Olson A."/>
            <person name="Aerts A."/>
            <person name="Asiegbu F."/>
            <person name="Belbahri L."/>
            <person name="Bouzid O."/>
            <person name="Broberg A."/>
            <person name="Canback B."/>
            <person name="Coutinho P.M."/>
            <person name="Cullen D."/>
            <person name="Dalman K."/>
            <person name="Deflorio G."/>
            <person name="van Diepen L.T."/>
            <person name="Dunand C."/>
            <person name="Duplessis S."/>
            <person name="Durling M."/>
            <person name="Gonthier P."/>
            <person name="Grimwood J."/>
            <person name="Fossdal C.G."/>
            <person name="Hansson D."/>
            <person name="Henrissat B."/>
            <person name="Hietala A."/>
            <person name="Himmelstrand K."/>
            <person name="Hoffmeister D."/>
            <person name="Hogberg N."/>
            <person name="James T.Y."/>
            <person name="Karlsson M."/>
            <person name="Kohler A."/>
            <person name="Kues U."/>
            <person name="Lee Y.H."/>
            <person name="Lin Y.C."/>
            <person name="Lind M."/>
            <person name="Lindquist E."/>
            <person name="Lombard V."/>
            <person name="Lucas S."/>
            <person name="Lunden K."/>
            <person name="Morin E."/>
            <person name="Murat C."/>
            <person name="Park J."/>
            <person name="Raffaello T."/>
            <person name="Rouze P."/>
            <person name="Salamov A."/>
            <person name="Schmutz J."/>
            <person name="Solheim H."/>
            <person name="Stahlberg J."/>
            <person name="Velez H."/>
            <person name="de Vries R.P."/>
            <person name="Wiebenga A."/>
            <person name="Woodward S."/>
            <person name="Yakovlev I."/>
            <person name="Garbelotto M."/>
            <person name="Martin F."/>
            <person name="Grigoriev I.V."/>
            <person name="Stenlid J."/>
        </authorList>
    </citation>
    <scope>NUCLEOTIDE SEQUENCE [LARGE SCALE GENOMIC DNA]</scope>
    <source>
        <strain evidence="2 3">TC 32-1</strain>
    </source>
</reference>